<dbReference type="PANTHER" id="PTHR43861">
    <property type="entry name" value="TRANS-ACONITATE 2-METHYLTRANSFERASE-RELATED"/>
    <property type="match status" value="1"/>
</dbReference>
<dbReference type="Pfam" id="PF13489">
    <property type="entry name" value="Methyltransf_23"/>
    <property type="match status" value="1"/>
</dbReference>
<dbReference type="EMBL" id="LPWH01000127">
    <property type="protein sequence ID" value="POQ98195.1"/>
    <property type="molecule type" value="Genomic_DNA"/>
</dbReference>
<keyword evidence="3" id="KW-1185">Reference proteome</keyword>
<comment type="caution">
    <text evidence="2">The sequence shown here is derived from an EMBL/GenBank/DDBJ whole genome shotgun (WGS) entry which is preliminary data.</text>
</comment>
<protein>
    <recommendedName>
        <fullName evidence="4">Methyltransferase domain-containing protein</fullName>
    </recommendedName>
</protein>
<evidence type="ECO:0008006" key="4">
    <source>
        <dbReference type="Google" id="ProtNLM"/>
    </source>
</evidence>
<accession>A0A2S4JFG1</accession>
<dbReference type="InterPro" id="IPR029063">
    <property type="entry name" value="SAM-dependent_MTases_sf"/>
</dbReference>
<feature type="compositionally biased region" description="Basic and acidic residues" evidence="1">
    <location>
        <begin position="591"/>
        <end position="607"/>
    </location>
</feature>
<evidence type="ECO:0000313" key="3">
    <source>
        <dbReference type="Proteomes" id="UP000237350"/>
    </source>
</evidence>
<gene>
    <name evidence="2" type="ORF">AU468_14260</name>
</gene>
<dbReference type="Gene3D" id="3.40.50.150">
    <property type="entry name" value="Vaccinia Virus protein VP39"/>
    <property type="match status" value="1"/>
</dbReference>
<name>A0A2S4JFG1_9SPIO</name>
<dbReference type="SUPFAM" id="SSF53756">
    <property type="entry name" value="UDP-Glycosyltransferase/glycogen phosphorylase"/>
    <property type="match status" value="1"/>
</dbReference>
<dbReference type="AlphaFoldDB" id="A0A2S4JFG1"/>
<feature type="region of interest" description="Disordered" evidence="1">
    <location>
        <begin position="591"/>
        <end position="629"/>
    </location>
</feature>
<reference evidence="3" key="1">
    <citation type="submission" date="2015-12" db="EMBL/GenBank/DDBJ databases">
        <authorList>
            <person name="Lodha T.D."/>
            <person name="Chintalapati S."/>
            <person name="Chintalapati V.R."/>
            <person name="Sravanthi T."/>
        </authorList>
    </citation>
    <scope>NUCLEOTIDE SEQUENCE [LARGE SCALE GENOMIC DNA]</scope>
    <source>
        <strain evidence="3">JC133</strain>
    </source>
</reference>
<dbReference type="Proteomes" id="UP000237350">
    <property type="component" value="Unassembled WGS sequence"/>
</dbReference>
<organism evidence="2 3">
    <name type="scientific">Alkalispirochaeta sphaeroplastigenens</name>
    <dbReference type="NCBI Taxonomy" id="1187066"/>
    <lineage>
        <taxon>Bacteria</taxon>
        <taxon>Pseudomonadati</taxon>
        <taxon>Spirochaetota</taxon>
        <taxon>Spirochaetia</taxon>
        <taxon>Spirochaetales</taxon>
        <taxon>Spirochaetaceae</taxon>
        <taxon>Alkalispirochaeta</taxon>
    </lineage>
</organism>
<proteinExistence type="predicted"/>
<evidence type="ECO:0000313" key="2">
    <source>
        <dbReference type="EMBL" id="POQ98195.1"/>
    </source>
</evidence>
<sequence>MPRRILLIVEHRRGHGTGHLRRCAALLAELQGEISWFLPRDRGAAWYTRREVSEILGPLVTPRWVETPRGDYDLVLVDCRSFSEGEIEALPPGAVVAGLDAPVPLRRYASFLVDALPAPPGSPPANVADPGFLPLPRNVRSEWPRRISRVLVAFGGEPRDEHVQDVAACVVAASRRQGLSGVIVEALCGDPALRKNRPVQGGTPSAQDIRWISPRPDLAETLADYDLVVTHFGLLAWEALWARVPVITLNPGRYHRLLSRAAGIATARSRRELSRLIGKGYELVLERSRAARPEDKRSLPDLLNSLVLPRRVASPSGASGRRVHQRAIARFPDRTFFRNSPDGLVFLQNFVPQQIDYSEDYFFSEYQAQYGRTYLEDFDSIARVGARRIADILKYLRPSQSAPSLLDIGCAFGPFLAAASRAGCRVLGFEINGEAVRHVRENLGLEACQGDLMNLEEVRARGPFDIVTLWYVIEHIQDLDAFLQSLHSLLKPGGILAFSTPHGRGISARRSLRTFLSNSPRDHYSVWDIPSARRVLKRHGFSLRAVRVTGHHPERFSSRLPAGWHPVFLALSRIAGLGDTFEVIAERSHKPDFEGKPQFEGKSEFEGRPGYAGRPECADGEAETKRAVD</sequence>
<dbReference type="RefSeq" id="WP_181015651.1">
    <property type="nucleotide sequence ID" value="NZ_LPWH01000127.1"/>
</dbReference>
<dbReference type="CDD" id="cd02440">
    <property type="entry name" value="AdoMet_MTases"/>
    <property type="match status" value="1"/>
</dbReference>
<dbReference type="SUPFAM" id="SSF53335">
    <property type="entry name" value="S-adenosyl-L-methionine-dependent methyltransferases"/>
    <property type="match status" value="1"/>
</dbReference>
<evidence type="ECO:0000256" key="1">
    <source>
        <dbReference type="SAM" id="MobiDB-lite"/>
    </source>
</evidence>